<feature type="region of interest" description="Disordered" evidence="1">
    <location>
        <begin position="1"/>
        <end position="38"/>
    </location>
</feature>
<proteinExistence type="predicted"/>
<dbReference type="EMBL" id="AZIM01004074">
    <property type="protein sequence ID" value="ETE61235.1"/>
    <property type="molecule type" value="Genomic_DNA"/>
</dbReference>
<accession>V8NGM4</accession>
<comment type="caution">
    <text evidence="2">The sequence shown here is derived from an EMBL/GenBank/DDBJ whole genome shotgun (WGS) entry which is preliminary data.</text>
</comment>
<gene>
    <name evidence="2" type="ORF">L345_13016</name>
</gene>
<feature type="region of interest" description="Disordered" evidence="1">
    <location>
        <begin position="47"/>
        <end position="66"/>
    </location>
</feature>
<name>V8NGM4_OPHHA</name>
<dbReference type="Proteomes" id="UP000018936">
    <property type="component" value="Unassembled WGS sequence"/>
</dbReference>
<organism evidence="2 3">
    <name type="scientific">Ophiophagus hannah</name>
    <name type="common">King cobra</name>
    <name type="synonym">Naja hannah</name>
    <dbReference type="NCBI Taxonomy" id="8665"/>
    <lineage>
        <taxon>Eukaryota</taxon>
        <taxon>Metazoa</taxon>
        <taxon>Chordata</taxon>
        <taxon>Craniata</taxon>
        <taxon>Vertebrata</taxon>
        <taxon>Euteleostomi</taxon>
        <taxon>Lepidosauria</taxon>
        <taxon>Squamata</taxon>
        <taxon>Bifurcata</taxon>
        <taxon>Unidentata</taxon>
        <taxon>Episquamata</taxon>
        <taxon>Toxicofera</taxon>
        <taxon>Serpentes</taxon>
        <taxon>Colubroidea</taxon>
        <taxon>Elapidae</taxon>
        <taxon>Elapinae</taxon>
        <taxon>Ophiophagus</taxon>
    </lineage>
</organism>
<feature type="region of interest" description="Disordered" evidence="1">
    <location>
        <begin position="310"/>
        <end position="369"/>
    </location>
</feature>
<evidence type="ECO:0000313" key="2">
    <source>
        <dbReference type="EMBL" id="ETE61235.1"/>
    </source>
</evidence>
<evidence type="ECO:0000313" key="3">
    <source>
        <dbReference type="Proteomes" id="UP000018936"/>
    </source>
</evidence>
<evidence type="ECO:0000256" key="1">
    <source>
        <dbReference type="SAM" id="MobiDB-lite"/>
    </source>
</evidence>
<feature type="non-terminal residue" evidence="2">
    <location>
        <position position="1"/>
    </location>
</feature>
<dbReference type="AlphaFoldDB" id="V8NGM4"/>
<sequence length="369" mass="40336">MPLLKSDSEGEEEQPTGSGSVAPEVDDPGPSPLHPRACKEERIREKCEWREEDPGPSPLHPRARREERIREKRALIPFMGCSCEDCLKGQTAHGPVLEAKCVLFLSEFICVLASSQLDDKAGFSHLQLVQHPHVSRLHTMPFGNLLTSKVNGGCQICGLRFCEVHPSGVDSEFNSRFPSQACLGINNPKSCFLVAATPIILDLLAGLDGSWVGAPAGFSHLKPFLLFQIPGKPCSNSRAAGLLGLQVSSSLAITSEMLEKAIPSEEAVLLREGEMAGWGSFQILTVIWCLQSGLPRREVVKVAWEGGKWREGRREGGSGREEGKKGGRGREEEKGGREGGRKGLRKEGRREDREGAREKEGRKEGCKGR</sequence>
<reference evidence="2 3" key="1">
    <citation type="journal article" date="2013" name="Proc. Natl. Acad. Sci. U.S.A.">
        <title>The king cobra genome reveals dynamic gene evolution and adaptation in the snake venom system.</title>
        <authorList>
            <person name="Vonk F.J."/>
            <person name="Casewell N.R."/>
            <person name="Henkel C.V."/>
            <person name="Heimberg A.M."/>
            <person name="Jansen H.J."/>
            <person name="McCleary R.J."/>
            <person name="Kerkkamp H.M."/>
            <person name="Vos R.A."/>
            <person name="Guerreiro I."/>
            <person name="Calvete J.J."/>
            <person name="Wuster W."/>
            <person name="Woods A.E."/>
            <person name="Logan J.M."/>
            <person name="Harrison R.A."/>
            <person name="Castoe T.A."/>
            <person name="de Koning A.P."/>
            <person name="Pollock D.D."/>
            <person name="Yandell M."/>
            <person name="Calderon D."/>
            <person name="Renjifo C."/>
            <person name="Currier R.B."/>
            <person name="Salgado D."/>
            <person name="Pla D."/>
            <person name="Sanz L."/>
            <person name="Hyder A.S."/>
            <person name="Ribeiro J.M."/>
            <person name="Arntzen J.W."/>
            <person name="van den Thillart G.E."/>
            <person name="Boetzer M."/>
            <person name="Pirovano W."/>
            <person name="Dirks R.P."/>
            <person name="Spaink H.P."/>
            <person name="Duboule D."/>
            <person name="McGlinn E."/>
            <person name="Kini R.M."/>
            <person name="Richardson M.K."/>
        </authorList>
    </citation>
    <scope>NUCLEOTIDE SEQUENCE</scope>
    <source>
        <tissue evidence="2">Blood</tissue>
    </source>
</reference>
<keyword evidence="3" id="KW-1185">Reference proteome</keyword>
<protein>
    <submittedName>
        <fullName evidence="2">Uncharacterized protein</fullName>
    </submittedName>
</protein>